<dbReference type="AlphaFoldDB" id="A0A1G9EQL2"/>
<keyword evidence="7 9" id="KW-1208">Phospholipid metabolism</keyword>
<dbReference type="GO" id="GO:0120536">
    <property type="term" value="F:heptaprenylglyceryl phosphate synthase activity"/>
    <property type="evidence" value="ECO:0007669"/>
    <property type="project" value="UniProtKB-ARBA"/>
</dbReference>
<dbReference type="GO" id="GO:0000287">
    <property type="term" value="F:magnesium ion binding"/>
    <property type="evidence" value="ECO:0007669"/>
    <property type="project" value="UniProtKB-UniRule"/>
</dbReference>
<dbReference type="PANTHER" id="PTHR40029:SF2">
    <property type="entry name" value="HEPTAPRENYLGLYCERYL PHOSPHATE SYNTHASE"/>
    <property type="match status" value="1"/>
</dbReference>
<keyword evidence="4 9" id="KW-0460">Magnesium</keyword>
<dbReference type="InterPro" id="IPR010946">
    <property type="entry name" value="GGGP_synth"/>
</dbReference>
<keyword evidence="6 9" id="KW-0594">Phospholipid biosynthesis</keyword>
<evidence type="ECO:0000256" key="5">
    <source>
        <dbReference type="ARBA" id="ARBA00023098"/>
    </source>
</evidence>
<feature type="binding site" evidence="9">
    <location>
        <begin position="178"/>
        <end position="184"/>
    </location>
    <ligand>
        <name>sn-glycerol 1-phosphate</name>
        <dbReference type="ChEBI" id="CHEBI:57685"/>
    </ligand>
</feature>
<evidence type="ECO:0000256" key="7">
    <source>
        <dbReference type="ARBA" id="ARBA00023264"/>
    </source>
</evidence>
<keyword evidence="2 9" id="KW-0808">Transferase</keyword>
<comment type="similarity">
    <text evidence="9">Belongs to the GGGP/HepGP synthase family. Group II subfamily.</text>
</comment>
<protein>
    <recommendedName>
        <fullName evidence="9">Geranylgeranylglyceryl phosphate synthase</fullName>
        <shortName evidence="9">GGGP synthase</shortName>
        <shortName evidence="9">GGGPS</shortName>
        <ecNumber evidence="9">2.5.1.41</ecNumber>
    </recommendedName>
    <alternativeName>
        <fullName evidence="9">(S)-3-O-geranylgeranylglyceryl phosphate synthase</fullName>
    </alternativeName>
    <alternativeName>
        <fullName evidence="9">Phosphoglycerol geranylgeranyltransferase</fullName>
    </alternativeName>
</protein>
<comment type="catalytic activity">
    <reaction evidence="8 9">
        <text>sn-glycerol 1-phosphate + (2E,6E,10E)-geranylgeranyl diphosphate = sn-3-O-(geranylgeranyl)glycerol 1-phosphate + diphosphate</text>
        <dbReference type="Rhea" id="RHEA:23404"/>
        <dbReference type="ChEBI" id="CHEBI:33019"/>
        <dbReference type="ChEBI" id="CHEBI:57677"/>
        <dbReference type="ChEBI" id="CHEBI:57685"/>
        <dbReference type="ChEBI" id="CHEBI:58756"/>
        <dbReference type="EC" id="2.5.1.41"/>
    </reaction>
</comment>
<dbReference type="GO" id="GO:0046474">
    <property type="term" value="P:glycerophospholipid biosynthetic process"/>
    <property type="evidence" value="ECO:0007669"/>
    <property type="project" value="UniProtKB-UniRule"/>
</dbReference>
<keyword evidence="3 9" id="KW-0479">Metal-binding</keyword>
<dbReference type="GO" id="GO:0005737">
    <property type="term" value="C:cytoplasm"/>
    <property type="evidence" value="ECO:0007669"/>
    <property type="project" value="InterPro"/>
</dbReference>
<accession>A0A1G9EQL2</accession>
<evidence type="ECO:0000256" key="4">
    <source>
        <dbReference type="ARBA" id="ARBA00022842"/>
    </source>
</evidence>
<evidence type="ECO:0000256" key="9">
    <source>
        <dbReference type="HAMAP-Rule" id="MF_00112"/>
    </source>
</evidence>
<dbReference type="GO" id="GO:0047294">
    <property type="term" value="F:phosphoglycerol geranylgeranyltransferase activity"/>
    <property type="evidence" value="ECO:0007669"/>
    <property type="project" value="UniProtKB-UniRule"/>
</dbReference>
<dbReference type="PANTHER" id="PTHR40029">
    <property type="match status" value="1"/>
</dbReference>
<dbReference type="RefSeq" id="WP_089681547.1">
    <property type="nucleotide sequence ID" value="NZ_FNFO01000003.1"/>
</dbReference>
<dbReference type="HAMAP" id="MF_00112">
    <property type="entry name" value="GGGP_HepGP_synthase"/>
    <property type="match status" value="1"/>
</dbReference>
<dbReference type="EC" id="2.5.1.41" evidence="9"/>
<dbReference type="OrthoDB" id="9807235at2"/>
<evidence type="ECO:0000313" key="11">
    <source>
        <dbReference type="Proteomes" id="UP000198510"/>
    </source>
</evidence>
<dbReference type="NCBIfam" id="TIGR01768">
    <property type="entry name" value="GGGP-family"/>
    <property type="match status" value="1"/>
</dbReference>
<dbReference type="Proteomes" id="UP000198510">
    <property type="component" value="Unassembled WGS sequence"/>
</dbReference>
<dbReference type="STRING" id="1075417.SAMN05421823_103554"/>
<dbReference type="Pfam" id="PF01884">
    <property type="entry name" value="PcrB"/>
    <property type="match status" value="1"/>
</dbReference>
<dbReference type="InterPro" id="IPR008205">
    <property type="entry name" value="GGGP_HepGP_synthase"/>
</dbReference>
<reference evidence="10 11" key="1">
    <citation type="submission" date="2016-10" db="EMBL/GenBank/DDBJ databases">
        <authorList>
            <person name="de Groot N.N."/>
        </authorList>
    </citation>
    <scope>NUCLEOTIDE SEQUENCE [LARGE SCALE GENOMIC DNA]</scope>
    <source>
        <strain evidence="10 11">DSM 25186</strain>
    </source>
</reference>
<proteinExistence type="inferred from homology"/>
<evidence type="ECO:0000256" key="3">
    <source>
        <dbReference type="ARBA" id="ARBA00022723"/>
    </source>
</evidence>
<dbReference type="Gene3D" id="3.20.20.390">
    <property type="entry name" value="FMN-linked oxidoreductases"/>
    <property type="match status" value="1"/>
</dbReference>
<dbReference type="InterPro" id="IPR038597">
    <property type="entry name" value="GGGP/HepGP_synthase_sf"/>
</dbReference>
<keyword evidence="1 9" id="KW-0444">Lipid biosynthesis</keyword>
<dbReference type="SUPFAM" id="SSF51395">
    <property type="entry name" value="FMN-linked oxidoreductases"/>
    <property type="match status" value="1"/>
</dbReference>
<sequence length="259" mass="28032">MKETNLPSVYSRLLRDHKRGYKAVAVLVDPDKTTEDQCDELLTNALLHRIDYFFVGGSLITTDHIHLLVERLRKQDSIPVLLFPGSNLHIDPKADAILLLSLISGRNPELLIGQHVAAAPILRRSALEVIPTGYLLIDGGRQSAVQYISNTTPIPHEKNTIAVCTAMAGEMLGLKLIYLDAGSGALRTISPSMISAVRRSIEVPLIVGGGITDADTARKLLEAGADLVVIGNGIEKNPELLSEVSQKVRAMNAALNVHE</sequence>
<evidence type="ECO:0000256" key="2">
    <source>
        <dbReference type="ARBA" id="ARBA00022679"/>
    </source>
</evidence>
<evidence type="ECO:0000256" key="6">
    <source>
        <dbReference type="ARBA" id="ARBA00023209"/>
    </source>
</evidence>
<feature type="binding site" evidence="9">
    <location>
        <begin position="209"/>
        <end position="210"/>
    </location>
    <ligand>
        <name>sn-glycerol 1-phosphate</name>
        <dbReference type="ChEBI" id="CHEBI:57685"/>
    </ligand>
</feature>
<evidence type="ECO:0000313" key="10">
    <source>
        <dbReference type="EMBL" id="SDK78384.1"/>
    </source>
</evidence>
<comment type="function">
    <text evidence="9">Prenyltransferase that catalyzes the transfer of the geranylgeranyl moiety of geranylgeranyl diphosphate (GGPP) to the C3 hydroxyl of sn-glycerol-1-phosphate (G1P).</text>
</comment>
<keyword evidence="11" id="KW-1185">Reference proteome</keyword>
<dbReference type="NCBIfam" id="NF003198">
    <property type="entry name" value="PRK04169.1-2"/>
    <property type="match status" value="1"/>
</dbReference>
<organism evidence="10 11">
    <name type="scientific">Catalinimonas alkaloidigena</name>
    <dbReference type="NCBI Taxonomy" id="1075417"/>
    <lineage>
        <taxon>Bacteria</taxon>
        <taxon>Pseudomonadati</taxon>
        <taxon>Bacteroidota</taxon>
        <taxon>Cytophagia</taxon>
        <taxon>Cytophagales</taxon>
        <taxon>Catalimonadaceae</taxon>
        <taxon>Catalinimonas</taxon>
    </lineage>
</organism>
<evidence type="ECO:0000256" key="1">
    <source>
        <dbReference type="ARBA" id="ARBA00022516"/>
    </source>
</evidence>
<dbReference type="EMBL" id="FNFO01000003">
    <property type="protein sequence ID" value="SDK78384.1"/>
    <property type="molecule type" value="Genomic_DNA"/>
</dbReference>
<evidence type="ECO:0000256" key="8">
    <source>
        <dbReference type="ARBA" id="ARBA00047288"/>
    </source>
</evidence>
<keyword evidence="5 9" id="KW-0443">Lipid metabolism</keyword>
<dbReference type="NCBIfam" id="TIGR01769">
    <property type="entry name" value="GGGP"/>
    <property type="match status" value="1"/>
</dbReference>
<name>A0A1G9EQL2_9BACT</name>
<feature type="binding site" evidence="9">
    <location>
        <begin position="231"/>
        <end position="232"/>
    </location>
    <ligand>
        <name>sn-glycerol 1-phosphate</name>
        <dbReference type="ChEBI" id="CHEBI:57685"/>
    </ligand>
</feature>
<comment type="cofactor">
    <cofactor evidence="9">
        <name>Mg(2+)</name>
        <dbReference type="ChEBI" id="CHEBI:18420"/>
    </cofactor>
</comment>
<dbReference type="InterPro" id="IPR039074">
    <property type="entry name" value="GGGP/HepGP_synthase_I"/>
</dbReference>
<gene>
    <name evidence="10" type="ORF">SAMN05421823_103554</name>
</gene>
<feature type="binding site" evidence="9">
    <location>
        <position position="58"/>
    </location>
    <ligand>
        <name>Mg(2+)</name>
        <dbReference type="ChEBI" id="CHEBI:18420"/>
    </ligand>
</feature>
<feature type="binding site" evidence="9">
    <location>
        <position position="29"/>
    </location>
    <ligand>
        <name>Mg(2+)</name>
        <dbReference type="ChEBI" id="CHEBI:18420"/>
    </ligand>
</feature>
<comment type="caution">
    <text evidence="9">Lacks conserved residue(s) required for the propagation of feature annotation.</text>
</comment>